<reference evidence="2 3" key="1">
    <citation type="submission" date="2020-07" db="EMBL/GenBank/DDBJ databases">
        <title>Description of Limosilactobacillus balticus sp. nov., Limosilactobacillus agrestis sp. nov., Limosilactobacillus albertensis sp. nov., Limosilactobacillus rudii sp. nov., Limosilactobacillus fastidiosus sp. nov., five novel Limosilactobacillus species isolated from the vertebrate gastrointestinal tract, and proposal of 6 subspecies of Limosilactobacillus reuteri adapted to the gastrointestinal tract of specific vertebrate hosts.</title>
        <authorList>
            <person name="Li F."/>
            <person name="Cheng C."/>
            <person name="Zheng J."/>
            <person name="Quevedo R.M."/>
            <person name="Li J."/>
            <person name="Roos S."/>
            <person name="Gaenzle M.G."/>
            <person name="Walter J."/>
        </authorList>
    </citation>
    <scope>NUCLEOTIDE SEQUENCE [LARGE SCALE GENOMIC DNA]</scope>
    <source>
        <strain evidence="2 3">Lr3000</strain>
    </source>
</reference>
<dbReference type="RefSeq" id="WP_182601782.1">
    <property type="nucleotide sequence ID" value="NZ_JACIVD010000044.1"/>
</dbReference>
<dbReference type="EMBL" id="JACIVD010000044">
    <property type="protein sequence ID" value="MBB1122592.1"/>
    <property type="molecule type" value="Genomic_DNA"/>
</dbReference>
<sequence length="113" mass="13223">MRNELKWLGNKQRYSFIGQFERVGYKNSYRTLLLKNVKLADTGQLITINAISQPINMATSYRTRLKLSLLNNLKVNASRKCRYYRLYYGKEQRLLYHTIGHIIHGMLAAIILG</sequence>
<evidence type="ECO:0000313" key="3">
    <source>
        <dbReference type="Proteomes" id="UP000547628"/>
    </source>
</evidence>
<keyword evidence="1" id="KW-1133">Transmembrane helix</keyword>
<organism evidence="2 3">
    <name type="scientific">Limosilactobacillus albertensis</name>
    <dbReference type="NCBI Taxonomy" id="2759752"/>
    <lineage>
        <taxon>Bacteria</taxon>
        <taxon>Bacillati</taxon>
        <taxon>Bacillota</taxon>
        <taxon>Bacilli</taxon>
        <taxon>Lactobacillales</taxon>
        <taxon>Lactobacillaceae</taxon>
        <taxon>Limosilactobacillus</taxon>
    </lineage>
</organism>
<keyword evidence="1" id="KW-0812">Transmembrane</keyword>
<comment type="caution">
    <text evidence="2">The sequence shown here is derived from an EMBL/GenBank/DDBJ whole genome shotgun (WGS) entry which is preliminary data.</text>
</comment>
<dbReference type="AlphaFoldDB" id="A0A839HA28"/>
<evidence type="ECO:0000313" key="2">
    <source>
        <dbReference type="EMBL" id="MBB1122592.1"/>
    </source>
</evidence>
<keyword evidence="1" id="KW-0472">Membrane</keyword>
<protein>
    <submittedName>
        <fullName evidence="2">Uncharacterized protein</fullName>
    </submittedName>
</protein>
<name>A0A839HA28_9LACO</name>
<gene>
    <name evidence="2" type="ORF">H5S41_01240</name>
</gene>
<accession>A0A839HA28</accession>
<proteinExistence type="predicted"/>
<evidence type="ECO:0000256" key="1">
    <source>
        <dbReference type="SAM" id="Phobius"/>
    </source>
</evidence>
<dbReference type="Proteomes" id="UP000547628">
    <property type="component" value="Unassembled WGS sequence"/>
</dbReference>
<feature type="transmembrane region" description="Helical" evidence="1">
    <location>
        <begin position="94"/>
        <end position="112"/>
    </location>
</feature>